<dbReference type="InterPro" id="IPR051380">
    <property type="entry name" value="pH-response_reg_palI/RIM9"/>
</dbReference>
<feature type="transmembrane region" description="Helical" evidence="6">
    <location>
        <begin position="119"/>
        <end position="145"/>
    </location>
</feature>
<feature type="transmembrane region" description="Helical" evidence="6">
    <location>
        <begin position="151"/>
        <end position="173"/>
    </location>
</feature>
<keyword evidence="4 6" id="KW-0472">Membrane</keyword>
<evidence type="ECO:0000256" key="6">
    <source>
        <dbReference type="SAM" id="Phobius"/>
    </source>
</evidence>
<dbReference type="AlphaFoldDB" id="R8BII0"/>
<evidence type="ECO:0000313" key="8">
    <source>
        <dbReference type="EMBL" id="EON99089.1"/>
    </source>
</evidence>
<evidence type="ECO:0000256" key="4">
    <source>
        <dbReference type="ARBA" id="ARBA00023136"/>
    </source>
</evidence>
<dbReference type="EMBL" id="KB933181">
    <property type="protein sequence ID" value="EON99089.1"/>
    <property type="molecule type" value="Genomic_DNA"/>
</dbReference>
<keyword evidence="3 6" id="KW-1133">Transmembrane helix</keyword>
<dbReference type="GO" id="GO:0035838">
    <property type="term" value="C:growing cell tip"/>
    <property type="evidence" value="ECO:0007669"/>
    <property type="project" value="TreeGrafter"/>
</dbReference>
<proteinExistence type="predicted"/>
<comment type="subcellular location">
    <subcellularLocation>
        <location evidence="1">Membrane</location>
        <topology evidence="1">Multi-pass membrane protein</topology>
    </subcellularLocation>
</comment>
<dbReference type="InterPro" id="IPR009571">
    <property type="entry name" value="SUR7/Rim9-like_fungi"/>
</dbReference>
<dbReference type="HOGENOM" id="CLU_016694_0_0_1"/>
<feature type="chain" id="PRO_5004462790" evidence="7">
    <location>
        <begin position="26"/>
        <end position="368"/>
    </location>
</feature>
<feature type="signal peptide" evidence="7">
    <location>
        <begin position="1"/>
        <end position="25"/>
    </location>
</feature>
<dbReference type="KEGG" id="tmn:UCRPA7_5503"/>
<dbReference type="GO" id="GO:0032153">
    <property type="term" value="C:cell division site"/>
    <property type="evidence" value="ECO:0007669"/>
    <property type="project" value="TreeGrafter"/>
</dbReference>
<dbReference type="PANTHER" id="PTHR28013">
    <property type="entry name" value="PROTEIN DCV1-RELATED"/>
    <property type="match status" value="1"/>
</dbReference>
<dbReference type="RefSeq" id="XP_007916241.1">
    <property type="nucleotide sequence ID" value="XM_007918050.1"/>
</dbReference>
<name>R8BII0_PHAM7</name>
<organism evidence="8 9">
    <name type="scientific">Phaeoacremonium minimum (strain UCR-PA7)</name>
    <name type="common">Esca disease fungus</name>
    <name type="synonym">Togninia minima</name>
    <dbReference type="NCBI Taxonomy" id="1286976"/>
    <lineage>
        <taxon>Eukaryota</taxon>
        <taxon>Fungi</taxon>
        <taxon>Dikarya</taxon>
        <taxon>Ascomycota</taxon>
        <taxon>Pezizomycotina</taxon>
        <taxon>Sordariomycetes</taxon>
        <taxon>Sordariomycetidae</taxon>
        <taxon>Togniniales</taxon>
        <taxon>Togniniaceae</taxon>
        <taxon>Phaeoacremonium</taxon>
    </lineage>
</organism>
<dbReference type="GeneID" id="19326066"/>
<feature type="compositionally biased region" description="Basic and acidic residues" evidence="5">
    <location>
        <begin position="235"/>
        <end position="247"/>
    </location>
</feature>
<keyword evidence="2 6" id="KW-0812">Transmembrane</keyword>
<dbReference type="GO" id="GO:0005886">
    <property type="term" value="C:plasma membrane"/>
    <property type="evidence" value="ECO:0007669"/>
    <property type="project" value="InterPro"/>
</dbReference>
<reference evidence="9" key="1">
    <citation type="journal article" date="2013" name="Genome Announc.">
        <title>Draft genome sequence of the ascomycete Phaeoacremonium aleophilum strain UCR-PA7, a causal agent of the esca disease complex in grapevines.</title>
        <authorList>
            <person name="Blanco-Ulate B."/>
            <person name="Rolshausen P."/>
            <person name="Cantu D."/>
        </authorList>
    </citation>
    <scope>NUCLEOTIDE SEQUENCE [LARGE SCALE GENOMIC DNA]</scope>
    <source>
        <strain evidence="9">UCR-PA7</strain>
    </source>
</reference>
<evidence type="ECO:0000256" key="1">
    <source>
        <dbReference type="ARBA" id="ARBA00004141"/>
    </source>
</evidence>
<evidence type="ECO:0000256" key="3">
    <source>
        <dbReference type="ARBA" id="ARBA00022989"/>
    </source>
</evidence>
<dbReference type="eggNOG" id="ENOG502S0P7">
    <property type="taxonomic scope" value="Eukaryota"/>
</dbReference>
<accession>R8BII0</accession>
<evidence type="ECO:0000313" key="9">
    <source>
        <dbReference type="Proteomes" id="UP000014074"/>
    </source>
</evidence>
<feature type="compositionally biased region" description="Polar residues" evidence="5">
    <location>
        <begin position="252"/>
        <end position="288"/>
    </location>
</feature>
<feature type="transmembrane region" description="Helical" evidence="6">
    <location>
        <begin position="84"/>
        <end position="107"/>
    </location>
</feature>
<evidence type="ECO:0000256" key="2">
    <source>
        <dbReference type="ARBA" id="ARBA00022692"/>
    </source>
</evidence>
<dbReference type="Pfam" id="PF06687">
    <property type="entry name" value="SUR7"/>
    <property type="match status" value="1"/>
</dbReference>
<dbReference type="PANTHER" id="PTHR28013:SF3">
    <property type="entry name" value="PROTEIN DCV1-RELATED"/>
    <property type="match status" value="1"/>
</dbReference>
<keyword evidence="9" id="KW-1185">Reference proteome</keyword>
<sequence length="368" mass="40076">MLRPATPLTVLLLIAFALLLISVLSTPIIQAIPLGSFQGANFGVFGYCNSGGCSKIEIGYDTSDVLQKQDASDFDLPNSTRTTLSAILVVHPVAALITLIMLVLAFISHFHSPSHSSRYLLILFIVGIIDFLLCLLAFLIDVLLFVPHLAWGSYLVLAATILVALGGLVSCAMRRTLVNRKARKKRIAENAEMSGENYYNRQAQESTAPVPMQPTMPVVSGANGTADKLPTFASYEKKDDRSSDERIPLTARSPSDRSPNNMPTDMSTAETAYNMSNGPRRSPSANRMQTDQYGNPINGPPDAYAQEAAEEVEATEAVEAMVAEEDTVLTVDHRQEEAAMDLRAEGVMAHRLVVGEDMGHHREVMVVR</sequence>
<dbReference type="Proteomes" id="UP000014074">
    <property type="component" value="Unassembled WGS sequence"/>
</dbReference>
<keyword evidence="7" id="KW-0732">Signal</keyword>
<protein>
    <submittedName>
        <fullName evidence="8">Putative ph-response regulator protein pali rim9 protein</fullName>
    </submittedName>
</protein>
<gene>
    <name evidence="8" type="ORF">UCRPA7_5503</name>
</gene>
<dbReference type="OrthoDB" id="2354757at2759"/>
<evidence type="ECO:0000256" key="5">
    <source>
        <dbReference type="SAM" id="MobiDB-lite"/>
    </source>
</evidence>
<evidence type="ECO:0000256" key="7">
    <source>
        <dbReference type="SAM" id="SignalP"/>
    </source>
</evidence>
<feature type="region of interest" description="Disordered" evidence="5">
    <location>
        <begin position="232"/>
        <end position="288"/>
    </location>
</feature>